<organism evidence="2">
    <name type="scientific">Oryza sativa subsp. japonica</name>
    <name type="common">Rice</name>
    <dbReference type="NCBI Taxonomy" id="39947"/>
    <lineage>
        <taxon>Eukaryota</taxon>
        <taxon>Viridiplantae</taxon>
        <taxon>Streptophyta</taxon>
        <taxon>Embryophyta</taxon>
        <taxon>Tracheophyta</taxon>
        <taxon>Spermatophyta</taxon>
        <taxon>Magnoliopsida</taxon>
        <taxon>Liliopsida</taxon>
        <taxon>Poales</taxon>
        <taxon>Poaceae</taxon>
        <taxon>BOP clade</taxon>
        <taxon>Oryzoideae</taxon>
        <taxon>Oryzeae</taxon>
        <taxon>Oryzinae</taxon>
        <taxon>Oryza</taxon>
        <taxon>Oryza sativa</taxon>
    </lineage>
</organism>
<reference evidence="2" key="1">
    <citation type="journal article" date="2005" name="BMC Biol.">
        <title>The sequence of rice chromosomes 11 and 12, rich in disease resistance genes and recent gene duplications.</title>
        <authorList>
            <consortium name="The rice chromosomes 11 and 12 sequencing consortia"/>
        </authorList>
    </citation>
    <scope>NUCLEOTIDE SEQUENCE [LARGE SCALE GENOMIC DNA]</scope>
</reference>
<dbReference type="EMBL" id="DP000010">
    <property type="protein sequence ID" value="ABA95069.1"/>
    <property type="molecule type" value="Genomic_DNA"/>
</dbReference>
<evidence type="ECO:0000313" key="2">
    <source>
        <dbReference type="EMBL" id="ABA95069.1"/>
    </source>
</evidence>
<dbReference type="InterPro" id="IPR005162">
    <property type="entry name" value="Retrotrans_gag_dom"/>
</dbReference>
<evidence type="ECO:0000259" key="1">
    <source>
        <dbReference type="Pfam" id="PF03732"/>
    </source>
</evidence>
<sequence>MIAKVTEEQFGIKPKDQTSVYRPPYPEWFDRVPLPGRYKIPDFFQFSGQDDISTREHISRFLAQCGEASAEEALKVRLFPLSLTGSAFTWFSSLPPNFIRGWVDLEKQFHQYFFAGDNELKFLDLISVRQQEGELAVEYIQRFRDVRNRCYSLSLSDEQLADLAFRGLSAPIKDRFFFHEFDSLAHLIQTVSAYESRCQEEEKNQFWGNQGKDNFEA</sequence>
<protein>
    <submittedName>
        <fullName evidence="2">Retrotransposon protein, putative, unclassified</fullName>
    </submittedName>
</protein>
<reference evidence="2" key="3">
    <citation type="submission" date="2006-01" db="EMBL/GenBank/DDBJ databases">
        <authorList>
            <person name="Buell R."/>
        </authorList>
    </citation>
    <scope>NUCLEOTIDE SEQUENCE</scope>
</reference>
<proteinExistence type="predicted"/>
<dbReference type="PANTHER" id="PTHR33223">
    <property type="entry name" value="CCHC-TYPE DOMAIN-CONTAINING PROTEIN"/>
    <property type="match status" value="1"/>
</dbReference>
<gene>
    <name evidence="2" type="ordered locus">LOC_Os11g43270</name>
</gene>
<reference evidence="2" key="2">
    <citation type="submission" date="2005-04" db="EMBL/GenBank/DDBJ databases">
        <authorList>
            <person name="Buell C.R."/>
            <person name="Wing R.A."/>
            <person name="McCombie W.A."/>
            <person name="Ouyang S."/>
        </authorList>
    </citation>
    <scope>NUCLEOTIDE SEQUENCE</scope>
</reference>
<dbReference type="AlphaFoldDB" id="Q2R0A1"/>
<feature type="domain" description="Retrotransposon gag" evidence="1">
    <location>
        <begin position="77"/>
        <end position="169"/>
    </location>
</feature>
<accession>Q2R0A1</accession>
<name>Q2R0A1_ORYSJ</name>
<dbReference type="PANTHER" id="PTHR33223:SF6">
    <property type="entry name" value="CCHC-TYPE DOMAIN-CONTAINING PROTEIN"/>
    <property type="match status" value="1"/>
</dbReference>
<dbReference type="Pfam" id="PF03732">
    <property type="entry name" value="Retrotrans_gag"/>
    <property type="match status" value="1"/>
</dbReference>